<keyword evidence="3" id="KW-0648">Protein biosynthesis</keyword>
<feature type="compositionally biased region" description="Basic and acidic residues" evidence="4">
    <location>
        <begin position="146"/>
        <end position="165"/>
    </location>
</feature>
<protein>
    <recommendedName>
        <fullName evidence="5">MI domain-containing protein</fullName>
    </recommendedName>
</protein>
<feature type="compositionally biased region" description="Polar residues" evidence="4">
    <location>
        <begin position="206"/>
        <end position="231"/>
    </location>
</feature>
<dbReference type="Gene3D" id="1.25.40.180">
    <property type="match status" value="2"/>
</dbReference>
<organism evidence="6 7">
    <name type="scientific">Adineta steineri</name>
    <dbReference type="NCBI Taxonomy" id="433720"/>
    <lineage>
        <taxon>Eukaryota</taxon>
        <taxon>Metazoa</taxon>
        <taxon>Spiralia</taxon>
        <taxon>Gnathifera</taxon>
        <taxon>Rotifera</taxon>
        <taxon>Eurotatoria</taxon>
        <taxon>Bdelloidea</taxon>
        <taxon>Adinetida</taxon>
        <taxon>Adinetidae</taxon>
        <taxon>Adineta</taxon>
    </lineage>
</organism>
<feature type="compositionally biased region" description="Polar residues" evidence="4">
    <location>
        <begin position="166"/>
        <end position="194"/>
    </location>
</feature>
<accession>A0A820BDZ5</accession>
<dbReference type="GO" id="GO:0003729">
    <property type="term" value="F:mRNA binding"/>
    <property type="evidence" value="ECO:0007669"/>
    <property type="project" value="TreeGrafter"/>
</dbReference>
<evidence type="ECO:0000256" key="2">
    <source>
        <dbReference type="ARBA" id="ARBA00022540"/>
    </source>
</evidence>
<dbReference type="AlphaFoldDB" id="A0A820BDZ5"/>
<dbReference type="GO" id="GO:0016281">
    <property type="term" value="C:eukaryotic translation initiation factor 4F complex"/>
    <property type="evidence" value="ECO:0007669"/>
    <property type="project" value="TreeGrafter"/>
</dbReference>
<feature type="compositionally biased region" description="Polar residues" evidence="4">
    <location>
        <begin position="295"/>
        <end position="310"/>
    </location>
</feature>
<dbReference type="InterPro" id="IPR016024">
    <property type="entry name" value="ARM-type_fold"/>
</dbReference>
<dbReference type="Pfam" id="PF02847">
    <property type="entry name" value="MA3"/>
    <property type="match status" value="1"/>
</dbReference>
<dbReference type="Proteomes" id="UP000663881">
    <property type="component" value="Unassembled WGS sequence"/>
</dbReference>
<feature type="compositionally biased region" description="Basic and acidic residues" evidence="4">
    <location>
        <begin position="311"/>
        <end position="321"/>
    </location>
</feature>
<dbReference type="Pfam" id="PF02854">
    <property type="entry name" value="MIF4G"/>
    <property type="match status" value="1"/>
</dbReference>
<comment type="similarity">
    <text evidence="1">Belongs to the eukaryotic initiation factor 4G family.</text>
</comment>
<evidence type="ECO:0000313" key="6">
    <source>
        <dbReference type="EMBL" id="CAF4191117.1"/>
    </source>
</evidence>
<feature type="region of interest" description="Disordered" evidence="4">
    <location>
        <begin position="293"/>
        <end position="341"/>
    </location>
</feature>
<dbReference type="InterPro" id="IPR003890">
    <property type="entry name" value="MIF4G-like_typ-3"/>
</dbReference>
<evidence type="ECO:0000256" key="3">
    <source>
        <dbReference type="ARBA" id="ARBA00022917"/>
    </source>
</evidence>
<comment type="caution">
    <text evidence="6">The sequence shown here is derived from an EMBL/GenBank/DDBJ whole genome shotgun (WGS) entry which is preliminary data.</text>
</comment>
<evidence type="ECO:0000313" key="7">
    <source>
        <dbReference type="Proteomes" id="UP000663881"/>
    </source>
</evidence>
<dbReference type="EMBL" id="CAJOAY010008685">
    <property type="protein sequence ID" value="CAF4191117.1"/>
    <property type="molecule type" value="Genomic_DNA"/>
</dbReference>
<feature type="compositionally biased region" description="Polar residues" evidence="4">
    <location>
        <begin position="240"/>
        <end position="266"/>
    </location>
</feature>
<evidence type="ECO:0000256" key="4">
    <source>
        <dbReference type="SAM" id="MobiDB-lite"/>
    </source>
</evidence>
<feature type="compositionally biased region" description="Low complexity" evidence="4">
    <location>
        <begin position="325"/>
        <end position="336"/>
    </location>
</feature>
<dbReference type="GO" id="GO:0003743">
    <property type="term" value="F:translation initiation factor activity"/>
    <property type="evidence" value="ECO:0007669"/>
    <property type="project" value="UniProtKB-KW"/>
</dbReference>
<dbReference type="PROSITE" id="PS51366">
    <property type="entry name" value="MI"/>
    <property type="match status" value="1"/>
</dbReference>
<name>A0A820BDZ5_9BILA</name>
<reference evidence="6" key="1">
    <citation type="submission" date="2021-02" db="EMBL/GenBank/DDBJ databases">
        <authorList>
            <person name="Nowell W R."/>
        </authorList>
    </citation>
    <scope>NUCLEOTIDE SEQUENCE</scope>
</reference>
<feature type="domain" description="MI" evidence="5">
    <location>
        <begin position="341"/>
        <end position="471"/>
    </location>
</feature>
<dbReference type="PANTHER" id="PTHR23253:SF78">
    <property type="entry name" value="EUKARYOTIC TRANSLATION INITIATION FACTOR 4G1, ISOFORM B-RELATED"/>
    <property type="match status" value="1"/>
</dbReference>
<keyword evidence="2" id="KW-0396">Initiation factor</keyword>
<feature type="non-terminal residue" evidence="6">
    <location>
        <position position="1"/>
    </location>
</feature>
<dbReference type="PANTHER" id="PTHR23253">
    <property type="entry name" value="EUKARYOTIC TRANSLATION INITIATION FACTOR 4 GAMMA"/>
    <property type="match status" value="1"/>
</dbReference>
<dbReference type="InterPro" id="IPR003891">
    <property type="entry name" value="Initiation_fac_eIF4g_MI"/>
</dbReference>
<proteinExistence type="inferred from homology"/>
<dbReference type="SUPFAM" id="SSF48371">
    <property type="entry name" value="ARM repeat"/>
    <property type="match status" value="2"/>
</dbReference>
<feature type="region of interest" description="Disordered" evidence="4">
    <location>
        <begin position="206"/>
        <end position="281"/>
    </location>
</feature>
<dbReference type="SMART" id="SM00544">
    <property type="entry name" value="MA3"/>
    <property type="match status" value="1"/>
</dbReference>
<evidence type="ECO:0000259" key="5">
    <source>
        <dbReference type="PROSITE" id="PS51366"/>
    </source>
</evidence>
<feature type="region of interest" description="Disordered" evidence="4">
    <location>
        <begin position="146"/>
        <end position="194"/>
    </location>
</feature>
<evidence type="ECO:0000256" key="1">
    <source>
        <dbReference type="ARBA" id="ARBA00005775"/>
    </source>
</evidence>
<sequence>EKRQKEAAEDLEEALFKAKQRNFGNILFIGELFKLKILTETIMFECMDYLLEDKTDEENIECLCKLLRAIGEELDTRFTNKKLQNRKDLDKNYNELDNIVKLKQVSTRTGFLIQDLMDLRRANWVARIAEAKPMKIDDIHEQERIKREQQEHEQERDRQQRRDQHLNNPQQYTGSHGSRGSGIKQQPNRMNEEQNVSRFNINSVRQYQTSDKRNPTTTLNLAPQFTWSRSSTIEKKPEDNQANMNRTGRPSSSSYQQDNKSKTATYPGTPGYMTQRYPSRELKYENPVELLRRTANGSKEVLNSNDSSRNVSREQSRESSLNKESATSTTAAANNSFDEEKTTARVHSLIEEYTENYTDNNNRSVIEAVEDLSDFCTPNTNQQAIIIRELFTNVLEGKPHARKAIGYLLDMIFQKNVISDQGFLSGLKMLIEAVPDYIVDIPLVWQYIGEILGAFIGGSSLNMLLLKSILPLIPDEVSKQLFQYIIRYAVKFSSKSHVQTNWQSVNFSLNDLFESNSLDSSFVNEYNWLESDI</sequence>
<gene>
    <name evidence="6" type="ORF">OKA104_LOCUS40439</name>
</gene>